<evidence type="ECO:0000313" key="3">
    <source>
        <dbReference type="EMBL" id="SMF02353.1"/>
    </source>
</evidence>
<dbReference type="Pfam" id="PF00534">
    <property type="entry name" value="Glycos_transf_1"/>
    <property type="match status" value="1"/>
</dbReference>
<dbReference type="AlphaFoldDB" id="A0A1Y6BFZ3"/>
<dbReference type="InterPro" id="IPR001296">
    <property type="entry name" value="Glyco_trans_1"/>
</dbReference>
<dbReference type="STRING" id="1123014.SAMN02745746_00796"/>
<dbReference type="PANTHER" id="PTHR12526:SF623">
    <property type="entry name" value="WABG"/>
    <property type="match status" value="1"/>
</dbReference>
<keyword evidence="4" id="KW-1185">Reference proteome</keyword>
<name>A0A1Y6BFZ3_9NEIS</name>
<feature type="domain" description="Glycosyltransferase subfamily 4-like N-terminal" evidence="2">
    <location>
        <begin position="15"/>
        <end position="179"/>
    </location>
</feature>
<organism evidence="3 4">
    <name type="scientific">Pseudogulbenkiania subflava DSM 22618</name>
    <dbReference type="NCBI Taxonomy" id="1123014"/>
    <lineage>
        <taxon>Bacteria</taxon>
        <taxon>Pseudomonadati</taxon>
        <taxon>Pseudomonadota</taxon>
        <taxon>Betaproteobacteria</taxon>
        <taxon>Neisseriales</taxon>
        <taxon>Chromobacteriaceae</taxon>
        <taxon>Pseudogulbenkiania</taxon>
    </lineage>
</organism>
<dbReference type="Pfam" id="PF13439">
    <property type="entry name" value="Glyco_transf_4"/>
    <property type="match status" value="1"/>
</dbReference>
<dbReference type="Gene3D" id="3.40.50.2000">
    <property type="entry name" value="Glycogen Phosphorylase B"/>
    <property type="match status" value="2"/>
</dbReference>
<dbReference type="Proteomes" id="UP000192920">
    <property type="component" value="Unassembled WGS sequence"/>
</dbReference>
<dbReference type="RefSeq" id="WP_085275139.1">
    <property type="nucleotide sequence ID" value="NZ_FXAG01000003.1"/>
</dbReference>
<dbReference type="GO" id="GO:0016757">
    <property type="term" value="F:glycosyltransferase activity"/>
    <property type="evidence" value="ECO:0007669"/>
    <property type="project" value="InterPro"/>
</dbReference>
<dbReference type="EMBL" id="FXAG01000003">
    <property type="protein sequence ID" value="SMF02353.1"/>
    <property type="molecule type" value="Genomic_DNA"/>
</dbReference>
<sequence>MTRLAIVRQKYNPAGGAERFVSRALAALQANGALEVSLIARRWEKLEGVAALTADPFYLGNVWRDWGFARAARQLWQHEGFDLVQSHERIPGCDIYRAGDGVHAAWLQHRRRALSGWAACALKLNPYHHYVCAAERRMFLDPRLKLVICNAHLIKHEIQQHFGLPESKLAVIYNGVDTETFHPRLREQHRVRLRAELVIPAEAPTLLYVGSGFERKGVERAVRAVAALDGVYLVVVGKDKHAARYQRLAESLGVVERVRFTGAQSDVKPYYGLADAFILPTLYDPFPNVCVEALACGLPLFTTTTCGAAELIEPGRNGWVHDALDQAALVDALRAWLSRHADWPELAAAARATAEPLTLEAMAAQLVNVYQRFLPDPHIAV</sequence>
<proteinExistence type="predicted"/>
<dbReference type="PANTHER" id="PTHR12526">
    <property type="entry name" value="GLYCOSYLTRANSFERASE"/>
    <property type="match status" value="1"/>
</dbReference>
<protein>
    <submittedName>
        <fullName evidence="3">UDP-glucose:(Heptosyl)LPS alpha-1,3-glucosyltransferase</fullName>
    </submittedName>
</protein>
<gene>
    <name evidence="3" type="ORF">SAMN02745746_00796</name>
</gene>
<dbReference type="CDD" id="cd03801">
    <property type="entry name" value="GT4_PimA-like"/>
    <property type="match status" value="1"/>
</dbReference>
<evidence type="ECO:0000259" key="2">
    <source>
        <dbReference type="Pfam" id="PF13439"/>
    </source>
</evidence>
<accession>A0A1Y6BFZ3</accession>
<evidence type="ECO:0000313" key="4">
    <source>
        <dbReference type="Proteomes" id="UP000192920"/>
    </source>
</evidence>
<dbReference type="SUPFAM" id="SSF53756">
    <property type="entry name" value="UDP-Glycosyltransferase/glycogen phosphorylase"/>
    <property type="match status" value="1"/>
</dbReference>
<feature type="domain" description="Glycosyl transferase family 1" evidence="1">
    <location>
        <begin position="193"/>
        <end position="340"/>
    </location>
</feature>
<reference evidence="4" key="1">
    <citation type="submission" date="2017-04" db="EMBL/GenBank/DDBJ databases">
        <authorList>
            <person name="Varghese N."/>
            <person name="Submissions S."/>
        </authorList>
    </citation>
    <scope>NUCLEOTIDE SEQUENCE [LARGE SCALE GENOMIC DNA]</scope>
    <source>
        <strain evidence="4">DSM 22618</strain>
    </source>
</reference>
<evidence type="ECO:0000259" key="1">
    <source>
        <dbReference type="Pfam" id="PF00534"/>
    </source>
</evidence>
<keyword evidence="3" id="KW-0808">Transferase</keyword>
<dbReference type="InterPro" id="IPR028098">
    <property type="entry name" value="Glyco_trans_4-like_N"/>
</dbReference>